<dbReference type="Gene3D" id="3.30.40.10">
    <property type="entry name" value="Zinc/RING finger domain, C3HC4 (zinc finger)"/>
    <property type="match status" value="1"/>
</dbReference>
<evidence type="ECO:0000313" key="7">
    <source>
        <dbReference type="EMBL" id="KAL0489434.1"/>
    </source>
</evidence>
<evidence type="ECO:0000313" key="8">
    <source>
        <dbReference type="Proteomes" id="UP001431209"/>
    </source>
</evidence>
<dbReference type="PROSITE" id="PS00518">
    <property type="entry name" value="ZF_RING_1"/>
    <property type="match status" value="1"/>
</dbReference>
<comment type="caution">
    <text evidence="7">The sequence shown here is derived from an EMBL/GenBank/DDBJ whole genome shotgun (WGS) entry which is preliminary data.</text>
</comment>
<accession>A0AAW2ZL61</accession>
<dbReference type="InterPro" id="IPR001841">
    <property type="entry name" value="Znf_RING"/>
</dbReference>
<name>A0AAW2ZL61_9EUKA</name>
<evidence type="ECO:0000256" key="5">
    <source>
        <dbReference type="SAM" id="MobiDB-lite"/>
    </source>
</evidence>
<proteinExistence type="predicted"/>
<dbReference type="AlphaFoldDB" id="A0AAW2ZL61"/>
<dbReference type="SMART" id="SM00184">
    <property type="entry name" value="RING"/>
    <property type="match status" value="1"/>
</dbReference>
<organism evidence="7 8">
    <name type="scientific">Acrasis kona</name>
    <dbReference type="NCBI Taxonomy" id="1008807"/>
    <lineage>
        <taxon>Eukaryota</taxon>
        <taxon>Discoba</taxon>
        <taxon>Heterolobosea</taxon>
        <taxon>Tetramitia</taxon>
        <taxon>Eutetramitia</taxon>
        <taxon>Acrasidae</taxon>
        <taxon>Acrasis</taxon>
    </lineage>
</organism>
<protein>
    <submittedName>
        <fullName evidence="7">E3 ubiquitin-protein ligase</fullName>
    </submittedName>
</protein>
<dbReference type="SUPFAM" id="SSF57850">
    <property type="entry name" value="RING/U-box"/>
    <property type="match status" value="1"/>
</dbReference>
<dbReference type="PANTHER" id="PTHR47177">
    <property type="entry name" value="F18C1.6 PROTEIN"/>
    <property type="match status" value="1"/>
</dbReference>
<feature type="region of interest" description="Disordered" evidence="5">
    <location>
        <begin position="1"/>
        <end position="74"/>
    </location>
</feature>
<dbReference type="PANTHER" id="PTHR47177:SF3">
    <property type="entry name" value="F18C1.6 PROTEIN"/>
    <property type="match status" value="1"/>
</dbReference>
<dbReference type="PROSITE" id="PS50089">
    <property type="entry name" value="ZF_RING_2"/>
    <property type="match status" value="1"/>
</dbReference>
<gene>
    <name evidence="7" type="ORF">AKO1_009150</name>
</gene>
<evidence type="ECO:0000256" key="4">
    <source>
        <dbReference type="PROSITE-ProRule" id="PRU00175"/>
    </source>
</evidence>
<evidence type="ECO:0000256" key="3">
    <source>
        <dbReference type="ARBA" id="ARBA00022833"/>
    </source>
</evidence>
<keyword evidence="8" id="KW-1185">Reference proteome</keyword>
<dbReference type="InterPro" id="IPR017907">
    <property type="entry name" value="Znf_RING_CS"/>
</dbReference>
<dbReference type="EMBL" id="JAOPGA020001558">
    <property type="protein sequence ID" value="KAL0489434.1"/>
    <property type="molecule type" value="Genomic_DNA"/>
</dbReference>
<sequence length="213" mass="24695">MNNKKPKRMVLTKGTEEEKLLDDTNTPPTPLVPTNKKRVRNSSPQCPEEEVDKPQRKRRRITKKAAHQDTPPTVQEPVAAEPIVHDECSVCYENILDQGLLDCCQHSFCKDCITTWSKESNACPVCKQRFSTIKNKSIESGVISEVQHIPERNYTHQVESLPIHLPLLWFLRDVIYEVQNNSSSLDDPVFERMINFRFAFRIMRTERDSESEQ</sequence>
<feature type="domain" description="RING-type" evidence="6">
    <location>
        <begin position="88"/>
        <end position="127"/>
    </location>
</feature>
<keyword evidence="2 4" id="KW-0863">Zinc-finger</keyword>
<feature type="compositionally biased region" description="Basic residues" evidence="5">
    <location>
        <begin position="55"/>
        <end position="65"/>
    </location>
</feature>
<reference evidence="7 8" key="1">
    <citation type="submission" date="2024-03" db="EMBL/GenBank/DDBJ databases">
        <title>The Acrasis kona genome and developmental transcriptomes reveal deep origins of eukaryotic multicellular pathways.</title>
        <authorList>
            <person name="Sheikh S."/>
            <person name="Fu C.-J."/>
            <person name="Brown M.W."/>
            <person name="Baldauf S.L."/>
        </authorList>
    </citation>
    <scope>NUCLEOTIDE SEQUENCE [LARGE SCALE GENOMIC DNA]</scope>
    <source>
        <strain evidence="7 8">ATCC MYA-3509</strain>
    </source>
</reference>
<dbReference type="InterPro" id="IPR013083">
    <property type="entry name" value="Znf_RING/FYVE/PHD"/>
</dbReference>
<evidence type="ECO:0000256" key="2">
    <source>
        <dbReference type="ARBA" id="ARBA00022771"/>
    </source>
</evidence>
<evidence type="ECO:0000256" key="1">
    <source>
        <dbReference type="ARBA" id="ARBA00022723"/>
    </source>
</evidence>
<dbReference type="GO" id="GO:0008270">
    <property type="term" value="F:zinc ion binding"/>
    <property type="evidence" value="ECO:0007669"/>
    <property type="project" value="UniProtKB-KW"/>
</dbReference>
<keyword evidence="3" id="KW-0862">Zinc</keyword>
<dbReference type="Pfam" id="PF13639">
    <property type="entry name" value="zf-RING_2"/>
    <property type="match status" value="1"/>
</dbReference>
<keyword evidence="1" id="KW-0479">Metal-binding</keyword>
<dbReference type="Proteomes" id="UP001431209">
    <property type="component" value="Unassembled WGS sequence"/>
</dbReference>
<evidence type="ECO:0000259" key="6">
    <source>
        <dbReference type="PROSITE" id="PS50089"/>
    </source>
</evidence>
<feature type="compositionally biased region" description="Basic residues" evidence="5">
    <location>
        <begin position="1"/>
        <end position="10"/>
    </location>
</feature>